<sequence length="450" mass="50009">MTGSVYTRMKNTLDRLQSQLAASAPEEVQRVREENEALREENVILRAELEVTRRERDASVKQLKTMYQRVRQVVVETKEACIGINLSDNTVVDPAQSPSGSSTVRPTPLQPPFRSLSTSRPASRGPSEPNSTPSSSFRRTGMRLATPPSSQPHPSPKPSLINSSSTSGVTVLGAPFELRGEQSSNVPTSTRKFASLPRAHTRIKSGDYGSPMRVPITGSSSRATSVSLLASPGALSDMDGPSTHYDERMSTASVGGGSQSNAKWRIHFAKAPTTARATSDALPYERLAEILQFDEETELSVKRLADQDPDRMRLYIADRFGFVYDPVVLEAPESTYFVDWGLEEENYKVEQFIRTKTVNYDGLHTFLFTTRKNAWLYIGHRKWTVSNALKEVWPLLGQTAQRTLAGRRASGHMDAADFALRVQDKKFKQIGIELSSLEDESEEADLLRRL</sequence>
<evidence type="ECO:0000313" key="2">
    <source>
        <dbReference type="Proteomes" id="UP000814128"/>
    </source>
</evidence>
<name>A0ACB8QIX6_9AGAM</name>
<dbReference type="EMBL" id="MU273571">
    <property type="protein sequence ID" value="KAI0031658.1"/>
    <property type="molecule type" value="Genomic_DNA"/>
</dbReference>
<reference evidence="1" key="2">
    <citation type="journal article" date="2022" name="New Phytol.">
        <title>Evolutionary transition to the ectomycorrhizal habit in the genomes of a hyperdiverse lineage of mushroom-forming fungi.</title>
        <authorList>
            <person name="Looney B."/>
            <person name="Miyauchi S."/>
            <person name="Morin E."/>
            <person name="Drula E."/>
            <person name="Courty P.E."/>
            <person name="Kohler A."/>
            <person name="Kuo A."/>
            <person name="LaButti K."/>
            <person name="Pangilinan J."/>
            <person name="Lipzen A."/>
            <person name="Riley R."/>
            <person name="Andreopoulos W."/>
            <person name="He G."/>
            <person name="Johnson J."/>
            <person name="Nolan M."/>
            <person name="Tritt A."/>
            <person name="Barry K.W."/>
            <person name="Grigoriev I.V."/>
            <person name="Nagy L.G."/>
            <person name="Hibbett D."/>
            <person name="Henrissat B."/>
            <person name="Matheny P.B."/>
            <person name="Labbe J."/>
            <person name="Martin F.M."/>
        </authorList>
    </citation>
    <scope>NUCLEOTIDE SEQUENCE</scope>
    <source>
        <strain evidence="1">EC-137</strain>
    </source>
</reference>
<accession>A0ACB8QIX6</accession>
<dbReference type="Proteomes" id="UP000814128">
    <property type="component" value="Unassembled WGS sequence"/>
</dbReference>
<comment type="caution">
    <text evidence="1">The sequence shown here is derived from an EMBL/GenBank/DDBJ whole genome shotgun (WGS) entry which is preliminary data.</text>
</comment>
<evidence type="ECO:0000313" key="1">
    <source>
        <dbReference type="EMBL" id="KAI0031658.1"/>
    </source>
</evidence>
<proteinExistence type="predicted"/>
<gene>
    <name evidence="1" type="ORF">K488DRAFT_71216</name>
</gene>
<keyword evidence="2" id="KW-1185">Reference proteome</keyword>
<reference evidence="1" key="1">
    <citation type="submission" date="2021-02" db="EMBL/GenBank/DDBJ databases">
        <authorList>
            <consortium name="DOE Joint Genome Institute"/>
            <person name="Ahrendt S."/>
            <person name="Looney B.P."/>
            <person name="Miyauchi S."/>
            <person name="Morin E."/>
            <person name="Drula E."/>
            <person name="Courty P.E."/>
            <person name="Chicoki N."/>
            <person name="Fauchery L."/>
            <person name="Kohler A."/>
            <person name="Kuo A."/>
            <person name="Labutti K."/>
            <person name="Pangilinan J."/>
            <person name="Lipzen A."/>
            <person name="Riley R."/>
            <person name="Andreopoulos W."/>
            <person name="He G."/>
            <person name="Johnson J."/>
            <person name="Barry K.W."/>
            <person name="Grigoriev I.V."/>
            <person name="Nagy L."/>
            <person name="Hibbett D."/>
            <person name="Henrissat B."/>
            <person name="Matheny P.B."/>
            <person name="Labbe J."/>
            <person name="Martin F."/>
        </authorList>
    </citation>
    <scope>NUCLEOTIDE SEQUENCE</scope>
    <source>
        <strain evidence="1">EC-137</strain>
    </source>
</reference>
<protein>
    <submittedName>
        <fullName evidence="1">Uncharacterized protein</fullName>
    </submittedName>
</protein>
<organism evidence="1 2">
    <name type="scientific">Vararia minispora EC-137</name>
    <dbReference type="NCBI Taxonomy" id="1314806"/>
    <lineage>
        <taxon>Eukaryota</taxon>
        <taxon>Fungi</taxon>
        <taxon>Dikarya</taxon>
        <taxon>Basidiomycota</taxon>
        <taxon>Agaricomycotina</taxon>
        <taxon>Agaricomycetes</taxon>
        <taxon>Russulales</taxon>
        <taxon>Lachnocladiaceae</taxon>
        <taxon>Vararia</taxon>
    </lineage>
</organism>